<protein>
    <submittedName>
        <fullName evidence="1">Uncharacterized protein</fullName>
    </submittedName>
</protein>
<name>A0ABQ9DJE7_9PASS</name>
<reference evidence="1" key="1">
    <citation type="submission" date="2019-10" db="EMBL/GenBank/DDBJ databases">
        <authorList>
            <person name="Soares A.E.R."/>
            <person name="Aleixo A."/>
            <person name="Schneider P."/>
            <person name="Miyaki C.Y."/>
            <person name="Schneider M.P."/>
            <person name="Mello C."/>
            <person name="Vasconcelos A.T.R."/>
        </authorList>
    </citation>
    <scope>NUCLEOTIDE SEQUENCE</scope>
    <source>
        <tissue evidence="1">Muscle</tissue>
    </source>
</reference>
<dbReference type="Proteomes" id="UP001145742">
    <property type="component" value="Unassembled WGS sequence"/>
</dbReference>
<gene>
    <name evidence="1" type="ORF">WISP_33506</name>
</gene>
<evidence type="ECO:0000313" key="2">
    <source>
        <dbReference type="Proteomes" id="UP001145742"/>
    </source>
</evidence>
<evidence type="ECO:0000313" key="1">
    <source>
        <dbReference type="EMBL" id="KAJ7423452.1"/>
    </source>
</evidence>
<accession>A0ABQ9DJE7</accession>
<sequence length="155" mass="18157">MSWGGIRHSITSVSRKRIFLLCFALGQPHLEYCVQFWALQYKKDIKLLESVQRKAVKMVKGLEGKLYEEQLRSFGLFSLDKRRLRGDFIAVYNFFMRGRVVAGTDIFSSERTQGNGLKLCQGRFKLDIRKNIFIQRVVLMSIWYHCVEILMPVTL</sequence>
<keyword evidence="2" id="KW-1185">Reference proteome</keyword>
<organism evidence="1 2">
    <name type="scientific">Willisornis vidua</name>
    <name type="common">Xingu scale-backed antbird</name>
    <dbReference type="NCBI Taxonomy" id="1566151"/>
    <lineage>
        <taxon>Eukaryota</taxon>
        <taxon>Metazoa</taxon>
        <taxon>Chordata</taxon>
        <taxon>Craniata</taxon>
        <taxon>Vertebrata</taxon>
        <taxon>Euteleostomi</taxon>
        <taxon>Archelosauria</taxon>
        <taxon>Archosauria</taxon>
        <taxon>Dinosauria</taxon>
        <taxon>Saurischia</taxon>
        <taxon>Theropoda</taxon>
        <taxon>Coelurosauria</taxon>
        <taxon>Aves</taxon>
        <taxon>Neognathae</taxon>
        <taxon>Neoaves</taxon>
        <taxon>Telluraves</taxon>
        <taxon>Australaves</taxon>
        <taxon>Passeriformes</taxon>
        <taxon>Thamnophilidae</taxon>
        <taxon>Willisornis</taxon>
    </lineage>
</organism>
<dbReference type="EMBL" id="WHWB01032830">
    <property type="protein sequence ID" value="KAJ7423452.1"/>
    <property type="molecule type" value="Genomic_DNA"/>
</dbReference>
<dbReference type="PANTHER" id="PTHR33332">
    <property type="entry name" value="REVERSE TRANSCRIPTASE DOMAIN-CONTAINING PROTEIN"/>
    <property type="match status" value="1"/>
</dbReference>
<proteinExistence type="predicted"/>
<comment type="caution">
    <text evidence="1">The sequence shown here is derived from an EMBL/GenBank/DDBJ whole genome shotgun (WGS) entry which is preliminary data.</text>
</comment>